<dbReference type="RefSeq" id="WP_212537913.1">
    <property type="nucleotide sequence ID" value="NZ_JAGTUU010000007.1"/>
</dbReference>
<keyword evidence="1" id="KW-0802">TPR repeat</keyword>
<dbReference type="AlphaFoldDB" id="A0A8J7WIM7"/>
<dbReference type="InterPro" id="IPR019734">
    <property type="entry name" value="TPR_rpt"/>
</dbReference>
<dbReference type="InterPro" id="IPR036388">
    <property type="entry name" value="WH-like_DNA-bd_sf"/>
</dbReference>
<organism evidence="2 3">
    <name type="scientific">Thetidibacter halocola</name>
    <dbReference type="NCBI Taxonomy" id="2827239"/>
    <lineage>
        <taxon>Bacteria</taxon>
        <taxon>Pseudomonadati</taxon>
        <taxon>Pseudomonadota</taxon>
        <taxon>Alphaproteobacteria</taxon>
        <taxon>Rhodobacterales</taxon>
        <taxon>Roseobacteraceae</taxon>
        <taxon>Thetidibacter</taxon>
    </lineage>
</organism>
<dbReference type="SUPFAM" id="SSF46894">
    <property type="entry name" value="C-terminal effector domain of the bipartite response regulators"/>
    <property type="match status" value="1"/>
</dbReference>
<dbReference type="Gene3D" id="3.40.50.10070">
    <property type="entry name" value="TolB, N-terminal domain"/>
    <property type="match status" value="1"/>
</dbReference>
<name>A0A8J7WIM7_9RHOB</name>
<dbReference type="InterPro" id="IPR011990">
    <property type="entry name" value="TPR-like_helical_dom_sf"/>
</dbReference>
<reference evidence="2" key="1">
    <citation type="submission" date="2021-04" db="EMBL/GenBank/DDBJ databases">
        <authorList>
            <person name="Yoon J."/>
        </authorList>
    </citation>
    <scope>NUCLEOTIDE SEQUENCE</scope>
    <source>
        <strain evidence="2">KMU-90</strain>
    </source>
</reference>
<feature type="repeat" description="TPR" evidence="1">
    <location>
        <begin position="399"/>
        <end position="432"/>
    </location>
</feature>
<gene>
    <name evidence="2" type="ORF">KB874_17840</name>
</gene>
<dbReference type="Gene3D" id="1.25.40.10">
    <property type="entry name" value="Tetratricopeptide repeat domain"/>
    <property type="match status" value="1"/>
</dbReference>
<dbReference type="SUPFAM" id="SSF52964">
    <property type="entry name" value="TolB, N-terminal domain"/>
    <property type="match status" value="1"/>
</dbReference>
<dbReference type="PROSITE" id="PS50005">
    <property type="entry name" value="TPR"/>
    <property type="match status" value="1"/>
</dbReference>
<dbReference type="Gene3D" id="1.10.10.10">
    <property type="entry name" value="Winged helix-like DNA-binding domain superfamily/Winged helix DNA-binding domain"/>
    <property type="match status" value="1"/>
</dbReference>
<protein>
    <submittedName>
        <fullName evidence="2">Uncharacterized protein</fullName>
    </submittedName>
</protein>
<dbReference type="EMBL" id="JAGTUU010000007">
    <property type="protein sequence ID" value="MBS0125951.1"/>
    <property type="molecule type" value="Genomic_DNA"/>
</dbReference>
<dbReference type="GO" id="GO:0003677">
    <property type="term" value="F:DNA binding"/>
    <property type="evidence" value="ECO:0007669"/>
    <property type="project" value="InterPro"/>
</dbReference>
<keyword evidence="3" id="KW-1185">Reference proteome</keyword>
<evidence type="ECO:0000313" key="2">
    <source>
        <dbReference type="EMBL" id="MBS0125951.1"/>
    </source>
</evidence>
<evidence type="ECO:0000256" key="1">
    <source>
        <dbReference type="PROSITE-ProRule" id="PRU00339"/>
    </source>
</evidence>
<dbReference type="InterPro" id="IPR016032">
    <property type="entry name" value="Sig_transdc_resp-reg_C-effctor"/>
</dbReference>
<proteinExistence type="predicted"/>
<evidence type="ECO:0000313" key="3">
    <source>
        <dbReference type="Proteomes" id="UP000681356"/>
    </source>
</evidence>
<dbReference type="GO" id="GO:0006355">
    <property type="term" value="P:regulation of DNA-templated transcription"/>
    <property type="evidence" value="ECO:0007669"/>
    <property type="project" value="InterPro"/>
</dbReference>
<dbReference type="SUPFAM" id="SSF48452">
    <property type="entry name" value="TPR-like"/>
    <property type="match status" value="1"/>
</dbReference>
<dbReference type="Proteomes" id="UP000681356">
    <property type="component" value="Unassembled WGS sequence"/>
</dbReference>
<sequence>MPHLTLHLTGPFRADLDGTPLEAISRRAQGMLAYLACQPGMRAERGALADLLWSDRSEDQARASLRQELSVLRKALGDVAEADRQAVWLVTHKVTARREGGVFLQGFDLPSEGFEDWLRDERAAEQDTAAAQPRAKKPERATLAVLAFDELGAAESDMFAEGVVEEITGALSRSRDFDVIARQSAYALREQALSVPEAAERLGADYLLEGSVRRVGDRVRIAAQLVRGGDGHLLWSERFDDRLDDLFDLQDRIAAQVAGQVSPSLRAAEIARAGQTPPGDRTAYELMLTAYPLFWSLRREGNAQAGALLDRALERDPAYLPAMALRSWVHAHQNTYMWSTDPVAERARALSLAARAAEQVGDHAPTLLAIAATYSQASPDKALIETCIDRVLRIDPNNAWAWIRLGWLRQYTGDTAGSLEAFDRAERLSPLDPFAHQITFGRAAATYRWADDPTEGLAMIEEGLRRHPGVIWPWRMVAAANVRLGRLDAAQAAVARLMEALPHVTIRYLKACLPPAAVHFEEEYFRHLAIAGIPD</sequence>
<comment type="caution">
    <text evidence="2">The sequence shown here is derived from an EMBL/GenBank/DDBJ whole genome shotgun (WGS) entry which is preliminary data.</text>
</comment>
<accession>A0A8J7WIM7</accession>